<evidence type="ECO:0000256" key="1">
    <source>
        <dbReference type="SAM" id="MobiDB-lite"/>
    </source>
</evidence>
<feature type="domain" description="CX" evidence="4">
    <location>
        <begin position="209"/>
        <end position="245"/>
    </location>
</feature>
<evidence type="ECO:0000313" key="5">
    <source>
        <dbReference type="EMBL" id="MFH4974556.1"/>
    </source>
</evidence>
<evidence type="ECO:0000259" key="4">
    <source>
        <dbReference type="Pfam" id="PF01705"/>
    </source>
</evidence>
<feature type="compositionally biased region" description="Polar residues" evidence="1">
    <location>
        <begin position="30"/>
        <end position="44"/>
    </location>
</feature>
<feature type="compositionally biased region" description="Low complexity" evidence="1">
    <location>
        <begin position="58"/>
        <end position="84"/>
    </location>
</feature>
<name>A0ABD6E520_9BILA</name>
<dbReference type="EMBL" id="JBGFUD010000454">
    <property type="protein sequence ID" value="MFH4974556.1"/>
    <property type="molecule type" value="Genomic_DNA"/>
</dbReference>
<comment type="caution">
    <text evidence="5">The sequence shown here is derived from an EMBL/GenBank/DDBJ whole genome shotgun (WGS) entry which is preliminary data.</text>
</comment>
<keyword evidence="3" id="KW-0732">Signal</keyword>
<feature type="region of interest" description="Disordered" evidence="1">
    <location>
        <begin position="185"/>
        <end position="210"/>
    </location>
</feature>
<dbReference type="InterPro" id="IPR002619">
    <property type="entry name" value="CX"/>
</dbReference>
<accession>A0ABD6E520</accession>
<organism evidence="5 6">
    <name type="scientific">Gnathostoma spinigerum</name>
    <dbReference type="NCBI Taxonomy" id="75299"/>
    <lineage>
        <taxon>Eukaryota</taxon>
        <taxon>Metazoa</taxon>
        <taxon>Ecdysozoa</taxon>
        <taxon>Nematoda</taxon>
        <taxon>Chromadorea</taxon>
        <taxon>Rhabditida</taxon>
        <taxon>Spirurina</taxon>
        <taxon>Gnathostomatomorpha</taxon>
        <taxon>Gnathostomatoidea</taxon>
        <taxon>Gnathostomatidae</taxon>
        <taxon>Gnathostoma</taxon>
    </lineage>
</organism>
<feature type="transmembrane region" description="Helical" evidence="2">
    <location>
        <begin position="266"/>
        <end position="289"/>
    </location>
</feature>
<evidence type="ECO:0000256" key="2">
    <source>
        <dbReference type="SAM" id="Phobius"/>
    </source>
</evidence>
<dbReference type="PANTHER" id="PTHR47520">
    <property type="entry name" value="CX DOMAIN-CONTAINING PROTEIN-RELATED"/>
    <property type="match status" value="1"/>
</dbReference>
<reference evidence="5 6" key="1">
    <citation type="submission" date="2024-08" db="EMBL/GenBank/DDBJ databases">
        <title>Gnathostoma spinigerum genome.</title>
        <authorList>
            <person name="Gonzalez-Bertolin B."/>
            <person name="Monzon S."/>
            <person name="Zaballos A."/>
            <person name="Jimenez P."/>
            <person name="Dekumyoy P."/>
            <person name="Varona S."/>
            <person name="Cuesta I."/>
            <person name="Sumanam S."/>
            <person name="Adisakwattana P."/>
            <person name="Gasser R.B."/>
            <person name="Hernandez-Gonzalez A."/>
            <person name="Young N.D."/>
            <person name="Perteguer M.J."/>
        </authorList>
    </citation>
    <scope>NUCLEOTIDE SEQUENCE [LARGE SCALE GENOMIC DNA]</scope>
    <source>
        <strain evidence="5">AL3</strain>
        <tissue evidence="5">Liver</tissue>
    </source>
</reference>
<dbReference type="PANTHER" id="PTHR47520:SF8">
    <property type="entry name" value="CX DOMAIN-CONTAINING PROTEIN"/>
    <property type="match status" value="1"/>
</dbReference>
<protein>
    <recommendedName>
        <fullName evidence="4">CX domain-containing protein</fullName>
    </recommendedName>
</protein>
<dbReference type="AlphaFoldDB" id="A0ABD6E520"/>
<feature type="compositionally biased region" description="Polar residues" evidence="1">
    <location>
        <begin position="187"/>
        <end position="210"/>
    </location>
</feature>
<feature type="chain" id="PRO_5044751499" description="CX domain-containing protein" evidence="3">
    <location>
        <begin position="20"/>
        <end position="374"/>
    </location>
</feature>
<sequence>MAYKVVFFCLLLLFDPVDNRKQTFGGGRGQSSSRKTFGNQPTAFQPQPQPPRGGGFQQGSYPGGYQHPAGGYQPRPGGYPPQSGFRPNQGGFNSGGTYAHNPGFRPGTGPGSVSSGSRWKTALAAGALGAVGGVVTYELGKAVINSMSSPFHVNNRPYYWGNEYYQPKNGYFMCSMPLDEVIKQTKESTPATTASPSNNETEASATTPQPDNVLANVQFKDGTRPKTISWGCKVGTEVCCGTECCPAPVGQSPGNSAHSKSSGHSIVAVVLGVVIAFLLLMCCCCCIAFKLFRSAFDSCCGKVNDEPNVVYTDTTKYDDNTYPSNGGYGQSYVASQTYPMQSYPQQTNGYPPTEGYTYPAQPPPFQAYPNQQHY</sequence>
<evidence type="ECO:0000256" key="3">
    <source>
        <dbReference type="SAM" id="SignalP"/>
    </source>
</evidence>
<feature type="region of interest" description="Disordered" evidence="1">
    <location>
        <begin position="20"/>
        <end position="98"/>
    </location>
</feature>
<dbReference type="Pfam" id="PF01705">
    <property type="entry name" value="CX"/>
    <property type="match status" value="1"/>
</dbReference>
<keyword evidence="2" id="KW-1133">Transmembrane helix</keyword>
<keyword evidence="2" id="KW-0812">Transmembrane</keyword>
<dbReference type="Proteomes" id="UP001608902">
    <property type="component" value="Unassembled WGS sequence"/>
</dbReference>
<feature type="signal peptide" evidence="3">
    <location>
        <begin position="1"/>
        <end position="19"/>
    </location>
</feature>
<keyword evidence="2" id="KW-0472">Membrane</keyword>
<proteinExistence type="predicted"/>
<evidence type="ECO:0000313" key="6">
    <source>
        <dbReference type="Proteomes" id="UP001608902"/>
    </source>
</evidence>
<keyword evidence="6" id="KW-1185">Reference proteome</keyword>
<gene>
    <name evidence="5" type="ORF">AB6A40_001265</name>
</gene>